<feature type="compositionally biased region" description="Basic residues" evidence="8">
    <location>
        <begin position="94"/>
        <end position="110"/>
    </location>
</feature>
<dbReference type="AlphaFoldDB" id="A0A167L1P4"/>
<dbReference type="FunCoup" id="A0A167L1P4">
    <property type="interactions" value="32"/>
</dbReference>
<dbReference type="RefSeq" id="XP_018287428.1">
    <property type="nucleotide sequence ID" value="XM_018443372.1"/>
</dbReference>
<dbReference type="Proteomes" id="UP000077315">
    <property type="component" value="Unassembled WGS sequence"/>
</dbReference>
<keyword evidence="10" id="KW-1185">Reference proteome</keyword>
<evidence type="ECO:0000256" key="1">
    <source>
        <dbReference type="ARBA" id="ARBA00004173"/>
    </source>
</evidence>
<organism evidence="9 10">
    <name type="scientific">Phycomyces blakesleeanus (strain ATCC 8743b / DSM 1359 / FGSC 10004 / NBRC 33097 / NRRL 1555)</name>
    <dbReference type="NCBI Taxonomy" id="763407"/>
    <lineage>
        <taxon>Eukaryota</taxon>
        <taxon>Fungi</taxon>
        <taxon>Fungi incertae sedis</taxon>
        <taxon>Mucoromycota</taxon>
        <taxon>Mucoromycotina</taxon>
        <taxon>Mucoromycetes</taxon>
        <taxon>Mucorales</taxon>
        <taxon>Phycomycetaceae</taxon>
        <taxon>Phycomyces</taxon>
    </lineage>
</organism>
<evidence type="ECO:0000256" key="5">
    <source>
        <dbReference type="ARBA" id="ARBA00023274"/>
    </source>
</evidence>
<evidence type="ECO:0000256" key="8">
    <source>
        <dbReference type="SAM" id="MobiDB-lite"/>
    </source>
</evidence>
<gene>
    <name evidence="9" type="ORF">PHYBLDRAFT_78513</name>
</gene>
<feature type="region of interest" description="Disordered" evidence="8">
    <location>
        <begin position="34"/>
        <end position="57"/>
    </location>
</feature>
<keyword evidence="4" id="KW-0496">Mitochondrion</keyword>
<dbReference type="InterPro" id="IPR013870">
    <property type="entry name" value="Ribosomal_mL54"/>
</dbReference>
<evidence type="ECO:0000313" key="9">
    <source>
        <dbReference type="EMBL" id="OAD69388.1"/>
    </source>
</evidence>
<reference evidence="10" key="1">
    <citation type="submission" date="2015-06" db="EMBL/GenBank/DDBJ databases">
        <title>Expansion of signal transduction pathways in fungi by whole-genome duplication.</title>
        <authorList>
            <consortium name="DOE Joint Genome Institute"/>
            <person name="Corrochano L.M."/>
            <person name="Kuo A."/>
            <person name="Marcet-Houben M."/>
            <person name="Polaino S."/>
            <person name="Salamov A."/>
            <person name="Villalobos J.M."/>
            <person name="Alvarez M.I."/>
            <person name="Avalos J."/>
            <person name="Benito E.P."/>
            <person name="Benoit I."/>
            <person name="Burger G."/>
            <person name="Camino L.P."/>
            <person name="Canovas D."/>
            <person name="Cerda-Olmedo E."/>
            <person name="Cheng J.-F."/>
            <person name="Dominguez A."/>
            <person name="Elias M."/>
            <person name="Eslava A.P."/>
            <person name="Glaser F."/>
            <person name="Grimwood J."/>
            <person name="Gutierrez G."/>
            <person name="Heitman J."/>
            <person name="Henrissat B."/>
            <person name="Iturriaga E.A."/>
            <person name="Lang B.F."/>
            <person name="Lavin J.L."/>
            <person name="Lee S."/>
            <person name="Li W."/>
            <person name="Lindquist E."/>
            <person name="Lopez-Garcia S."/>
            <person name="Luque E.M."/>
            <person name="Marcos A.T."/>
            <person name="Martin J."/>
            <person name="McCluskey K."/>
            <person name="Medina H.R."/>
            <person name="Miralles-Duran A."/>
            <person name="Miyazaki A."/>
            <person name="Munoz-Torres E."/>
            <person name="Oguiza J.A."/>
            <person name="Ohm R."/>
            <person name="Olmedo M."/>
            <person name="Orejas M."/>
            <person name="Ortiz-Castellanos L."/>
            <person name="Pisabarro A.G."/>
            <person name="Rodriguez-Romero J."/>
            <person name="Ruiz-Herrera J."/>
            <person name="Ruiz-Vazquez R."/>
            <person name="Sanz C."/>
            <person name="Schackwitz W."/>
            <person name="Schmutz J."/>
            <person name="Shahriari M."/>
            <person name="Shelest E."/>
            <person name="Silva-Franco F."/>
            <person name="Soanes D."/>
            <person name="Syed K."/>
            <person name="Tagua V.G."/>
            <person name="Talbot N.J."/>
            <person name="Thon M."/>
            <person name="De vries R.P."/>
            <person name="Wiebenga A."/>
            <person name="Yadav J.S."/>
            <person name="Braun E.L."/>
            <person name="Baker S."/>
            <person name="Garre V."/>
            <person name="Horwitz B."/>
            <person name="Torres-Martinez S."/>
            <person name="Idnurm A."/>
            <person name="Herrera-Estrella A."/>
            <person name="Gabaldon T."/>
            <person name="Grigoriev I.V."/>
        </authorList>
    </citation>
    <scope>NUCLEOTIDE SEQUENCE [LARGE SCALE GENOMIC DNA]</scope>
    <source>
        <strain evidence="10">NRRL 1555(-)</strain>
    </source>
</reference>
<dbReference type="PANTHER" id="PTHR28595">
    <property type="entry name" value="39S RIBOSOMAL PROTEIN L54, MITOCHONDRIAL"/>
    <property type="match status" value="1"/>
</dbReference>
<dbReference type="EMBL" id="KV440992">
    <property type="protein sequence ID" value="OAD69388.1"/>
    <property type="molecule type" value="Genomic_DNA"/>
</dbReference>
<dbReference type="PANTHER" id="PTHR28595:SF1">
    <property type="entry name" value="LARGE RIBOSOMAL SUBUNIT PROTEIN ML54"/>
    <property type="match status" value="1"/>
</dbReference>
<protein>
    <recommendedName>
        <fullName evidence="7">Large ribosomal subunit protein mL54</fullName>
    </recommendedName>
</protein>
<evidence type="ECO:0000256" key="4">
    <source>
        <dbReference type="ARBA" id="ARBA00023128"/>
    </source>
</evidence>
<accession>A0A167L1P4</accession>
<keyword evidence="3" id="KW-0689">Ribosomal protein</keyword>
<evidence type="ECO:0000256" key="7">
    <source>
        <dbReference type="ARBA" id="ARBA00035179"/>
    </source>
</evidence>
<dbReference type="GeneID" id="29004277"/>
<dbReference type="GO" id="GO:0003735">
    <property type="term" value="F:structural constituent of ribosome"/>
    <property type="evidence" value="ECO:0007669"/>
    <property type="project" value="TreeGrafter"/>
</dbReference>
<dbReference type="InParanoid" id="A0A167L1P4"/>
<feature type="region of interest" description="Disordered" evidence="8">
    <location>
        <begin position="94"/>
        <end position="126"/>
    </location>
</feature>
<evidence type="ECO:0000256" key="6">
    <source>
        <dbReference type="ARBA" id="ARBA00033752"/>
    </source>
</evidence>
<proteinExistence type="inferred from homology"/>
<feature type="compositionally biased region" description="Basic and acidic residues" evidence="8">
    <location>
        <begin position="111"/>
        <end position="126"/>
    </location>
</feature>
<name>A0A167L1P4_PHYB8</name>
<keyword evidence="2" id="KW-0809">Transit peptide</keyword>
<dbReference type="Pfam" id="PF08561">
    <property type="entry name" value="Ribosomal_L37"/>
    <property type="match status" value="1"/>
</dbReference>
<feature type="compositionally biased region" description="Polar residues" evidence="8">
    <location>
        <begin position="34"/>
        <end position="50"/>
    </location>
</feature>
<evidence type="ECO:0000256" key="2">
    <source>
        <dbReference type="ARBA" id="ARBA00022946"/>
    </source>
</evidence>
<dbReference type="GO" id="GO:0005762">
    <property type="term" value="C:mitochondrial large ribosomal subunit"/>
    <property type="evidence" value="ECO:0007669"/>
    <property type="project" value="TreeGrafter"/>
</dbReference>
<evidence type="ECO:0000313" key="10">
    <source>
        <dbReference type="Proteomes" id="UP000077315"/>
    </source>
</evidence>
<keyword evidence="5" id="KW-0687">Ribonucleoprotein</keyword>
<dbReference type="STRING" id="763407.A0A167L1P4"/>
<sequence length="126" mass="14270">MFRAITLARTCRLQATSAHNIRSFSSSSWLLNATSPAGTKESSAPTTPARTVSAAPAGTPLKGLNYLKDRQDPVALEDSEYPDWLWNLLDERKQKQKTKKPVNRQFHRKQNRDAIKALNFMKDKKN</sequence>
<comment type="subcellular location">
    <subcellularLocation>
        <location evidence="1">Mitochondrion</location>
    </subcellularLocation>
</comment>
<evidence type="ECO:0000256" key="3">
    <source>
        <dbReference type="ARBA" id="ARBA00022980"/>
    </source>
</evidence>
<dbReference type="OrthoDB" id="10252718at2759"/>
<dbReference type="VEuPathDB" id="FungiDB:PHYBLDRAFT_78513"/>
<comment type="similarity">
    <text evidence="6">Belongs to the mitochondrion-specific ribosomal protein mL54 family.</text>
</comment>